<gene>
    <name evidence="1" type="ORF">POCTA_138.1.T0120021</name>
</gene>
<name>A0A8S1SJB4_PAROT</name>
<evidence type="ECO:0000313" key="1">
    <source>
        <dbReference type="EMBL" id="CAD8140665.1"/>
    </source>
</evidence>
<comment type="caution">
    <text evidence="1">The sequence shown here is derived from an EMBL/GenBank/DDBJ whole genome shotgun (WGS) entry which is preliminary data.</text>
</comment>
<dbReference type="Proteomes" id="UP000683925">
    <property type="component" value="Unassembled WGS sequence"/>
</dbReference>
<accession>A0A8S1SJB4</accession>
<keyword evidence="2" id="KW-1185">Reference proteome</keyword>
<reference evidence="1" key="1">
    <citation type="submission" date="2021-01" db="EMBL/GenBank/DDBJ databases">
        <authorList>
            <consortium name="Genoscope - CEA"/>
            <person name="William W."/>
        </authorList>
    </citation>
    <scope>NUCLEOTIDE SEQUENCE</scope>
</reference>
<sequence length="97" mass="11317">MMIDKQPWIQTIITIFVIYSLQEQQVVQQISPRSKCEKSGCGFKIKLRIIASLCKGVCHYMNTQLNIKQKQLDFQRFRGNIQQSIDKFKTDVSVSTF</sequence>
<evidence type="ECO:0000313" key="2">
    <source>
        <dbReference type="Proteomes" id="UP000683925"/>
    </source>
</evidence>
<protein>
    <submittedName>
        <fullName evidence="1">Uncharacterized protein</fullName>
    </submittedName>
</protein>
<dbReference type="AlphaFoldDB" id="A0A8S1SJB4"/>
<organism evidence="1 2">
    <name type="scientific">Paramecium octaurelia</name>
    <dbReference type="NCBI Taxonomy" id="43137"/>
    <lineage>
        <taxon>Eukaryota</taxon>
        <taxon>Sar</taxon>
        <taxon>Alveolata</taxon>
        <taxon>Ciliophora</taxon>
        <taxon>Intramacronucleata</taxon>
        <taxon>Oligohymenophorea</taxon>
        <taxon>Peniculida</taxon>
        <taxon>Parameciidae</taxon>
        <taxon>Paramecium</taxon>
    </lineage>
</organism>
<dbReference type="EMBL" id="CAJJDP010000011">
    <property type="protein sequence ID" value="CAD8140665.1"/>
    <property type="molecule type" value="Genomic_DNA"/>
</dbReference>
<proteinExistence type="predicted"/>